<dbReference type="SUPFAM" id="SSF53335">
    <property type="entry name" value="S-adenosyl-L-methionine-dependent methyltransferases"/>
    <property type="match status" value="1"/>
</dbReference>
<evidence type="ECO:0000313" key="4">
    <source>
        <dbReference type="Proteomes" id="UP001597295"/>
    </source>
</evidence>
<name>A0ABW5DU93_9PROT</name>
<dbReference type="CDD" id="cd06533">
    <property type="entry name" value="Glyco_transf_WecG_TagA"/>
    <property type="match status" value="1"/>
</dbReference>
<dbReference type="InterPro" id="IPR029063">
    <property type="entry name" value="SAM-dependent_MTases_sf"/>
</dbReference>
<dbReference type="RefSeq" id="WP_379877829.1">
    <property type="nucleotide sequence ID" value="NZ_JBHUIP010000014.1"/>
</dbReference>
<reference evidence="4" key="1">
    <citation type="journal article" date="2019" name="Int. J. Syst. Evol. Microbiol.">
        <title>The Global Catalogue of Microorganisms (GCM) 10K type strain sequencing project: providing services to taxonomists for standard genome sequencing and annotation.</title>
        <authorList>
            <consortium name="The Broad Institute Genomics Platform"/>
            <consortium name="The Broad Institute Genome Sequencing Center for Infectious Disease"/>
            <person name="Wu L."/>
            <person name="Ma J."/>
        </authorList>
    </citation>
    <scope>NUCLEOTIDE SEQUENCE [LARGE SCALE GENOMIC DNA]</scope>
    <source>
        <strain evidence="4">CGMCC 1.19062</strain>
    </source>
</reference>
<organism evidence="3 4">
    <name type="scientific">Lacibacterium aquatile</name>
    <dbReference type="NCBI Taxonomy" id="1168082"/>
    <lineage>
        <taxon>Bacteria</taxon>
        <taxon>Pseudomonadati</taxon>
        <taxon>Pseudomonadota</taxon>
        <taxon>Alphaproteobacteria</taxon>
        <taxon>Rhodospirillales</taxon>
        <taxon>Rhodospirillaceae</taxon>
    </lineage>
</organism>
<dbReference type="CDD" id="cd02440">
    <property type="entry name" value="AdoMet_MTases"/>
    <property type="match status" value="1"/>
</dbReference>
<keyword evidence="1" id="KW-0328">Glycosyltransferase</keyword>
<evidence type="ECO:0000256" key="1">
    <source>
        <dbReference type="ARBA" id="ARBA00022676"/>
    </source>
</evidence>
<comment type="caution">
    <text evidence="3">The sequence shown here is derived from an EMBL/GenBank/DDBJ whole genome shotgun (WGS) entry which is preliminary data.</text>
</comment>
<dbReference type="PANTHER" id="PTHR34136:SF1">
    <property type="entry name" value="UDP-N-ACETYL-D-MANNOSAMINURONIC ACID TRANSFERASE"/>
    <property type="match status" value="1"/>
</dbReference>
<evidence type="ECO:0000256" key="2">
    <source>
        <dbReference type="ARBA" id="ARBA00022679"/>
    </source>
</evidence>
<keyword evidence="2" id="KW-0808">Transferase</keyword>
<sequence length="569" mass="63268">MKQRTNWRLEQAKGWCRVCGATIHQRAVAPEQIARTGQWFHRCGCCGNGYLAPDLGPDELDHFYREEYRRLFPVEAADRYDEAFLASLKARQIARQRADRLGRDLPPAARILEIGSGFGTLLAALHQDDPTRMLVAVEPDANHRTAGLNGAPVQFLNLKEALAAGPYDLVLLFHTLEHVVDPADLLRNTHSALTATGRLVIEVPDVGADWSGWQDVHLAHLSYFTGPGLDRLTARCGFETMESASHLPGTLWRLLIAGKVTQPIAAQPEEIAAFDKHLARYPWRRRDSLKRFLKGLAIKIFSAETVGGWVRARRPPRLPQEDRRALILGHGVDRLTFPDALEEACTAMRANRPCRYADLNVAKLIQMRKDPQLAAAVASADRVCADGMGIVWGLRLLGRPVPERVTGIDLMQSLLQRCAKENFKPFLLGATPDVLADASAKLTASLPDLTLAGQHHGYFSHAEEAEIVARIRASDADCLIVAMGSPLQELFLERHHAATGVPFAMMVGGSLDVIAGRFRRAPLWMQRAGLEWLARLLQDPLRLGRRYFVSNSLFLLLLVGAWIRQKVRP</sequence>
<accession>A0ABW5DU93</accession>
<dbReference type="InterPro" id="IPR004629">
    <property type="entry name" value="WecG_TagA_CpsF"/>
</dbReference>
<dbReference type="PANTHER" id="PTHR34136">
    <property type="match status" value="1"/>
</dbReference>
<dbReference type="NCBIfam" id="TIGR00696">
    <property type="entry name" value="wecG_tagA_cpsF"/>
    <property type="match status" value="1"/>
</dbReference>
<proteinExistence type="predicted"/>
<keyword evidence="4" id="KW-1185">Reference proteome</keyword>
<dbReference type="Gene3D" id="3.40.50.150">
    <property type="entry name" value="Vaccinia Virus protein VP39"/>
    <property type="match status" value="1"/>
</dbReference>
<evidence type="ECO:0000313" key="3">
    <source>
        <dbReference type="EMBL" id="MFD2264713.1"/>
    </source>
</evidence>
<protein>
    <submittedName>
        <fullName evidence="3">WecB/TagA/CpsF family glycosyltransferase</fullName>
    </submittedName>
</protein>
<dbReference type="EMBL" id="JBHUIP010000014">
    <property type="protein sequence ID" value="MFD2264713.1"/>
    <property type="molecule type" value="Genomic_DNA"/>
</dbReference>
<dbReference type="Pfam" id="PF13489">
    <property type="entry name" value="Methyltransf_23"/>
    <property type="match status" value="1"/>
</dbReference>
<gene>
    <name evidence="3" type="ORF">ACFSM5_17545</name>
</gene>
<dbReference type="Pfam" id="PF03808">
    <property type="entry name" value="Glyco_tran_WecG"/>
    <property type="match status" value="1"/>
</dbReference>
<dbReference type="Proteomes" id="UP001597295">
    <property type="component" value="Unassembled WGS sequence"/>
</dbReference>